<feature type="domain" description="NmrA-like" evidence="1">
    <location>
        <begin position="4"/>
        <end position="278"/>
    </location>
</feature>
<dbReference type="GeneID" id="38128729"/>
<reference evidence="2" key="1">
    <citation type="submission" date="2018-08" db="EMBL/GenBank/DDBJ databases">
        <title>Draft genome sequence of azole-resistant Aspergillus thermomutatus (Neosartorya pseudofischeri) strain HMR AF 39, isolated from a human nasal aspirate.</title>
        <authorList>
            <person name="Parent-Michaud M."/>
            <person name="Dufresne P.J."/>
            <person name="Fournier E."/>
            <person name="Martineau C."/>
            <person name="Moreira S."/>
            <person name="Perkins V."/>
            <person name="De Repentigny L."/>
            <person name="Dufresne S.F."/>
        </authorList>
    </citation>
    <scope>NUCLEOTIDE SEQUENCE [LARGE SCALE GENOMIC DNA]</scope>
    <source>
        <strain evidence="2">HMR AF 39</strain>
    </source>
</reference>
<dbReference type="RefSeq" id="XP_026615676.1">
    <property type="nucleotide sequence ID" value="XM_026760374.1"/>
</dbReference>
<dbReference type="OrthoDB" id="419598at2759"/>
<organism evidence="2 3">
    <name type="scientific">Aspergillus thermomutatus</name>
    <name type="common">Neosartorya pseudofischeri</name>
    <dbReference type="NCBI Taxonomy" id="41047"/>
    <lineage>
        <taxon>Eukaryota</taxon>
        <taxon>Fungi</taxon>
        <taxon>Dikarya</taxon>
        <taxon>Ascomycota</taxon>
        <taxon>Pezizomycotina</taxon>
        <taxon>Eurotiomycetes</taxon>
        <taxon>Eurotiomycetidae</taxon>
        <taxon>Eurotiales</taxon>
        <taxon>Aspergillaceae</taxon>
        <taxon>Aspergillus</taxon>
        <taxon>Aspergillus subgen. Fumigati</taxon>
    </lineage>
</organism>
<gene>
    <name evidence="2" type="ORF">CDV56_106755</name>
</gene>
<accession>A0A397HD62</accession>
<dbReference type="AlphaFoldDB" id="A0A397HD62"/>
<sequence length="315" mass="33796">MSTPTVIVFGPTGGVGSATALSAHKHGAKVILAMRDTNKSIPGLTPEQETSGNFERVQADLTKPETVHNAVTKTGAKHAFIYVAFGTTDSMRGSIEALKGAGVETVVLLSSMSVYGDLRAISPNDFIAFTHAQVELNLQDVFGGDGYVAVRPAFFASNSMMWRSGVLEGEVKLAYPDAKFDYIAPEDIGSVAGTFLAKGLPVGEDGGKRDFVNLVGPETMSMREAVGVIGTGTGKEVKVTKVDEQEAVQVLTTVNGLPEPVAKTLLVQFRKQEETEAFFSTPGYEEARGSVQRYTGRPSLRFHEWVDLNKDKFLA</sequence>
<dbReference type="InterPro" id="IPR036291">
    <property type="entry name" value="NAD(P)-bd_dom_sf"/>
</dbReference>
<dbReference type="PANTHER" id="PTHR43162:SF1">
    <property type="entry name" value="PRESTALK A DIFFERENTIATION PROTEIN A"/>
    <property type="match status" value="1"/>
</dbReference>
<evidence type="ECO:0000313" key="2">
    <source>
        <dbReference type="EMBL" id="RHZ59263.1"/>
    </source>
</evidence>
<dbReference type="Pfam" id="PF05368">
    <property type="entry name" value="NmrA"/>
    <property type="match status" value="1"/>
</dbReference>
<dbReference type="InterPro" id="IPR051604">
    <property type="entry name" value="Ergot_Alk_Oxidoreductase"/>
</dbReference>
<dbReference type="InterPro" id="IPR008030">
    <property type="entry name" value="NmrA-like"/>
</dbReference>
<dbReference type="VEuPathDB" id="FungiDB:CDV56_106755"/>
<dbReference type="EMBL" id="NKHU02000062">
    <property type="protein sequence ID" value="RHZ59263.1"/>
    <property type="molecule type" value="Genomic_DNA"/>
</dbReference>
<name>A0A397HD62_ASPTH</name>
<proteinExistence type="predicted"/>
<protein>
    <recommendedName>
        <fullName evidence="1">NmrA-like domain-containing protein</fullName>
    </recommendedName>
</protein>
<comment type="caution">
    <text evidence="2">The sequence shown here is derived from an EMBL/GenBank/DDBJ whole genome shotgun (WGS) entry which is preliminary data.</text>
</comment>
<dbReference type="Gene3D" id="3.40.50.720">
    <property type="entry name" value="NAD(P)-binding Rossmann-like Domain"/>
    <property type="match status" value="1"/>
</dbReference>
<keyword evidence="3" id="KW-1185">Reference proteome</keyword>
<evidence type="ECO:0000313" key="3">
    <source>
        <dbReference type="Proteomes" id="UP000215305"/>
    </source>
</evidence>
<dbReference type="FunFam" id="3.40.50.720:FF:000982">
    <property type="entry name" value="NmrA-like family protein (AFU_orthologue AFUA_8G01860)"/>
    <property type="match status" value="1"/>
</dbReference>
<dbReference type="Proteomes" id="UP000215305">
    <property type="component" value="Unassembled WGS sequence"/>
</dbReference>
<evidence type="ECO:0000259" key="1">
    <source>
        <dbReference type="Pfam" id="PF05368"/>
    </source>
</evidence>
<dbReference type="STRING" id="41047.A0A397HD62"/>
<dbReference type="PANTHER" id="PTHR43162">
    <property type="match status" value="1"/>
</dbReference>
<dbReference type="SUPFAM" id="SSF51735">
    <property type="entry name" value="NAD(P)-binding Rossmann-fold domains"/>
    <property type="match status" value="1"/>
</dbReference>